<reference evidence="2 3" key="1">
    <citation type="journal article" date="2018" name="G3 (Bethesda)">
        <title>A High-Quality Reference Genome for the Invasive Mosquitofish Gambusia affinis Using a Chicago Library.</title>
        <authorList>
            <person name="Hoffberg S.L."/>
            <person name="Troendle N.J."/>
            <person name="Glenn T.C."/>
            <person name="Mahmud O."/>
            <person name="Louha S."/>
            <person name="Chalopin D."/>
            <person name="Bennetzen J.L."/>
            <person name="Mauricio R."/>
        </authorList>
    </citation>
    <scope>NUCLEOTIDE SEQUENCE [LARGE SCALE GENOMIC DNA]</scope>
    <source>
        <strain evidence="2">NE01/NJP1002.9</strain>
        <tissue evidence="2">Muscle</tissue>
    </source>
</reference>
<evidence type="ECO:0000256" key="1">
    <source>
        <dbReference type="SAM" id="Phobius"/>
    </source>
</evidence>
<keyword evidence="1" id="KW-0812">Transmembrane</keyword>
<proteinExistence type="predicted"/>
<dbReference type="EMBL" id="NHOQ01001578">
    <property type="protein sequence ID" value="PWA23683.1"/>
    <property type="molecule type" value="Genomic_DNA"/>
</dbReference>
<evidence type="ECO:0008006" key="4">
    <source>
        <dbReference type="Google" id="ProtNLM"/>
    </source>
</evidence>
<dbReference type="Proteomes" id="UP000250572">
    <property type="component" value="Unassembled WGS sequence"/>
</dbReference>
<evidence type="ECO:0000313" key="3">
    <source>
        <dbReference type="Proteomes" id="UP000250572"/>
    </source>
</evidence>
<protein>
    <recommendedName>
        <fullName evidence="4">G-protein coupled receptors family 1 profile domain-containing protein</fullName>
    </recommendedName>
</protein>
<keyword evidence="1" id="KW-0472">Membrane</keyword>
<feature type="transmembrane region" description="Helical" evidence="1">
    <location>
        <begin position="222"/>
        <end position="238"/>
    </location>
</feature>
<dbReference type="Gene3D" id="1.20.1070.10">
    <property type="entry name" value="Rhodopsin 7-helix transmembrane proteins"/>
    <property type="match status" value="1"/>
</dbReference>
<keyword evidence="1" id="KW-1133">Transmembrane helix</keyword>
<name>A0A315VW71_GAMAF</name>
<dbReference type="AlphaFoldDB" id="A0A315VW71"/>
<gene>
    <name evidence="2" type="ORF">CCH79_00005837</name>
</gene>
<evidence type="ECO:0000313" key="2">
    <source>
        <dbReference type="EMBL" id="PWA23683.1"/>
    </source>
</evidence>
<feature type="transmembrane region" description="Helical" evidence="1">
    <location>
        <begin position="178"/>
        <end position="202"/>
    </location>
</feature>
<sequence>MVSFDLDLPLHGSHEALKSVWKLSSQCWPGSVTEGVLSSSRGWLRRFLLLKLVTVLLFPYGYELPLLVGCVFSLRALQLLRSPHISTKPSAVFLLQLARTDALVLLRWLIRLGLSVGLWAEEEEEEEAGTSRAVSALSEQLLEAHHLASLLLLGLLGLEATLLSHWPLQTRRFRTSQWARLCCSLTWGLVLLELVCLLHARLFEQQTYLSTLPVVSLSLRKMLWFVNSWMHYAVYRFRPQRRKSSFH</sequence>
<feature type="transmembrane region" description="Helical" evidence="1">
    <location>
        <begin position="48"/>
        <end position="72"/>
    </location>
</feature>
<comment type="caution">
    <text evidence="2">The sequence shown here is derived from an EMBL/GenBank/DDBJ whole genome shotgun (WGS) entry which is preliminary data.</text>
</comment>
<keyword evidence="3" id="KW-1185">Reference proteome</keyword>
<organism evidence="2 3">
    <name type="scientific">Gambusia affinis</name>
    <name type="common">Western mosquitofish</name>
    <name type="synonym">Heterandria affinis</name>
    <dbReference type="NCBI Taxonomy" id="33528"/>
    <lineage>
        <taxon>Eukaryota</taxon>
        <taxon>Metazoa</taxon>
        <taxon>Chordata</taxon>
        <taxon>Craniata</taxon>
        <taxon>Vertebrata</taxon>
        <taxon>Euteleostomi</taxon>
        <taxon>Actinopterygii</taxon>
        <taxon>Neopterygii</taxon>
        <taxon>Teleostei</taxon>
        <taxon>Neoteleostei</taxon>
        <taxon>Acanthomorphata</taxon>
        <taxon>Ovalentaria</taxon>
        <taxon>Atherinomorphae</taxon>
        <taxon>Cyprinodontiformes</taxon>
        <taxon>Poeciliidae</taxon>
        <taxon>Poeciliinae</taxon>
        <taxon>Gambusia</taxon>
    </lineage>
</organism>
<accession>A0A315VW71</accession>